<dbReference type="Proteomes" id="UP001287356">
    <property type="component" value="Unassembled WGS sequence"/>
</dbReference>
<sequence length="378" mass="43126">MPHHGQAESETDTHLPTVEPNLLRPHGLGAGAYIFQSNYLQYLKDLLPYPDRRVEVNIMIQPNSSPHIGTLCNLGVAFVVARRMADLGMEAVVTCDLCDRAGGEQVAVGGIVYQRTLRDTGSFQRNLPDYQELLQLLSRRYNVPFKLRFEAELLGSDGMSEILQNIIENRATLAKFLAPGTGTLAIRAACPQCGLVDRYGLKNSYAPDASSVSFLCPHHGQFTHSTKDSHHFMFNCQLLNLIIGYFYEKSLHNYIEIIGSDYAGFWQEQLLCRFLSKPMVIVYTPLISDWAGAKVSKSLYLRGTAYEYLKKAGMDYLLNYRTLRTERRDLGILWHEIERWIDEPYRLFRGYSIEYIHLLFQGTCQGLLHQQTERPTME</sequence>
<feature type="region of interest" description="Disordered" evidence="1">
    <location>
        <begin position="1"/>
        <end position="21"/>
    </location>
</feature>
<reference evidence="2" key="1">
    <citation type="journal article" date="2023" name="Mol. Phylogenet. Evol.">
        <title>Genome-scale phylogeny and comparative genomics of the fungal order Sordariales.</title>
        <authorList>
            <person name="Hensen N."/>
            <person name="Bonometti L."/>
            <person name="Westerberg I."/>
            <person name="Brannstrom I.O."/>
            <person name="Guillou S."/>
            <person name="Cros-Aarteil S."/>
            <person name="Calhoun S."/>
            <person name="Haridas S."/>
            <person name="Kuo A."/>
            <person name="Mondo S."/>
            <person name="Pangilinan J."/>
            <person name="Riley R."/>
            <person name="LaButti K."/>
            <person name="Andreopoulos B."/>
            <person name="Lipzen A."/>
            <person name="Chen C."/>
            <person name="Yan M."/>
            <person name="Daum C."/>
            <person name="Ng V."/>
            <person name="Clum A."/>
            <person name="Steindorff A."/>
            <person name="Ohm R.A."/>
            <person name="Martin F."/>
            <person name="Silar P."/>
            <person name="Natvig D.O."/>
            <person name="Lalanne C."/>
            <person name="Gautier V."/>
            <person name="Ament-Velasquez S.L."/>
            <person name="Kruys A."/>
            <person name="Hutchinson M.I."/>
            <person name="Powell A.J."/>
            <person name="Barry K."/>
            <person name="Miller A.N."/>
            <person name="Grigoriev I.V."/>
            <person name="Debuchy R."/>
            <person name="Gladieux P."/>
            <person name="Hiltunen Thoren M."/>
            <person name="Johannesson H."/>
        </authorList>
    </citation>
    <scope>NUCLEOTIDE SEQUENCE</scope>
    <source>
        <strain evidence="2">CBS 958.72</strain>
    </source>
</reference>
<name>A0AAE0NAX5_9PEZI</name>
<dbReference type="AlphaFoldDB" id="A0AAE0NAX5"/>
<evidence type="ECO:0000313" key="2">
    <source>
        <dbReference type="EMBL" id="KAK3377232.1"/>
    </source>
</evidence>
<gene>
    <name evidence="2" type="ORF">B0T24DRAFT_237108</name>
</gene>
<evidence type="ECO:0000313" key="3">
    <source>
        <dbReference type="Proteomes" id="UP001287356"/>
    </source>
</evidence>
<dbReference type="EMBL" id="JAULSN010000003">
    <property type="protein sequence ID" value="KAK3377232.1"/>
    <property type="molecule type" value="Genomic_DNA"/>
</dbReference>
<proteinExistence type="predicted"/>
<dbReference type="SUPFAM" id="SSF52374">
    <property type="entry name" value="Nucleotidylyl transferase"/>
    <property type="match status" value="1"/>
</dbReference>
<comment type="caution">
    <text evidence="2">The sequence shown here is derived from an EMBL/GenBank/DDBJ whole genome shotgun (WGS) entry which is preliminary data.</text>
</comment>
<organism evidence="2 3">
    <name type="scientific">Lasiosphaeria ovina</name>
    <dbReference type="NCBI Taxonomy" id="92902"/>
    <lineage>
        <taxon>Eukaryota</taxon>
        <taxon>Fungi</taxon>
        <taxon>Dikarya</taxon>
        <taxon>Ascomycota</taxon>
        <taxon>Pezizomycotina</taxon>
        <taxon>Sordariomycetes</taxon>
        <taxon>Sordariomycetidae</taxon>
        <taxon>Sordariales</taxon>
        <taxon>Lasiosphaeriaceae</taxon>
        <taxon>Lasiosphaeria</taxon>
    </lineage>
</organism>
<accession>A0AAE0NAX5</accession>
<protein>
    <submittedName>
        <fullName evidence="2">Uncharacterized protein</fullName>
    </submittedName>
</protein>
<keyword evidence="3" id="KW-1185">Reference proteome</keyword>
<evidence type="ECO:0000256" key="1">
    <source>
        <dbReference type="SAM" id="MobiDB-lite"/>
    </source>
</evidence>
<feature type="compositionally biased region" description="Basic and acidic residues" evidence="1">
    <location>
        <begin position="1"/>
        <end position="13"/>
    </location>
</feature>
<reference evidence="2" key="2">
    <citation type="submission" date="2023-06" db="EMBL/GenBank/DDBJ databases">
        <authorList>
            <consortium name="Lawrence Berkeley National Laboratory"/>
            <person name="Haridas S."/>
            <person name="Hensen N."/>
            <person name="Bonometti L."/>
            <person name="Westerberg I."/>
            <person name="Brannstrom I.O."/>
            <person name="Guillou S."/>
            <person name="Cros-Aarteil S."/>
            <person name="Calhoun S."/>
            <person name="Kuo A."/>
            <person name="Mondo S."/>
            <person name="Pangilinan J."/>
            <person name="Riley R."/>
            <person name="Labutti K."/>
            <person name="Andreopoulos B."/>
            <person name="Lipzen A."/>
            <person name="Chen C."/>
            <person name="Yanf M."/>
            <person name="Daum C."/>
            <person name="Ng V."/>
            <person name="Clum A."/>
            <person name="Steindorff A."/>
            <person name="Ohm R."/>
            <person name="Martin F."/>
            <person name="Silar P."/>
            <person name="Natvig D."/>
            <person name="Lalanne C."/>
            <person name="Gautier V."/>
            <person name="Ament-Velasquez S.L."/>
            <person name="Kruys A."/>
            <person name="Hutchinson M.I."/>
            <person name="Powell A.J."/>
            <person name="Barry K."/>
            <person name="Miller A.N."/>
            <person name="Grigoriev I.V."/>
            <person name="Debuchy R."/>
            <person name="Gladieux P."/>
            <person name="Thoren M.H."/>
            <person name="Johannesson H."/>
        </authorList>
    </citation>
    <scope>NUCLEOTIDE SEQUENCE</scope>
    <source>
        <strain evidence="2">CBS 958.72</strain>
    </source>
</reference>